<evidence type="ECO:0000313" key="2">
    <source>
        <dbReference type="Proteomes" id="UP000295122"/>
    </source>
</evidence>
<reference evidence="1 2" key="1">
    <citation type="submission" date="2019-03" db="EMBL/GenBank/DDBJ databases">
        <title>Genomic Encyclopedia of Type Strains, Phase IV (KMG-IV): sequencing the most valuable type-strain genomes for metagenomic binning, comparative biology and taxonomic classification.</title>
        <authorList>
            <person name="Goeker M."/>
        </authorList>
    </citation>
    <scope>NUCLEOTIDE SEQUENCE [LARGE SCALE GENOMIC DNA]</scope>
    <source>
        <strain evidence="1 2">DSM 25903</strain>
    </source>
</reference>
<name>A0A4R7CBY6_9HYPH</name>
<dbReference type="OrthoDB" id="8004418at2"/>
<dbReference type="Proteomes" id="UP000295122">
    <property type="component" value="Unassembled WGS sequence"/>
</dbReference>
<dbReference type="AlphaFoldDB" id="A0A4R7CBY6"/>
<protein>
    <submittedName>
        <fullName evidence="1">Uncharacterized protein</fullName>
    </submittedName>
</protein>
<gene>
    <name evidence="1" type="ORF">EV668_0067</name>
</gene>
<keyword evidence="2" id="KW-1185">Reference proteome</keyword>
<dbReference type="EMBL" id="SNZR01000004">
    <property type="protein sequence ID" value="TDR95647.1"/>
    <property type="molecule type" value="Genomic_DNA"/>
</dbReference>
<accession>A0A4R7CBY6</accession>
<comment type="caution">
    <text evidence="1">The sequence shown here is derived from an EMBL/GenBank/DDBJ whole genome shotgun (WGS) entry which is preliminary data.</text>
</comment>
<evidence type="ECO:0000313" key="1">
    <source>
        <dbReference type="EMBL" id="TDR95647.1"/>
    </source>
</evidence>
<organism evidence="1 2">
    <name type="scientific">Enterovirga rhinocerotis</name>
    <dbReference type="NCBI Taxonomy" id="1339210"/>
    <lineage>
        <taxon>Bacteria</taxon>
        <taxon>Pseudomonadati</taxon>
        <taxon>Pseudomonadota</taxon>
        <taxon>Alphaproteobacteria</taxon>
        <taxon>Hyphomicrobiales</taxon>
        <taxon>Methylobacteriaceae</taxon>
        <taxon>Enterovirga</taxon>
    </lineage>
</organism>
<sequence length="69" mass="7967">MRLLELQRDGIRREQVPEGPEICGIGGFAEVTTITRELTQTQILRRWPDRIGKRMDQEYEALPEGATLQ</sequence>
<proteinExistence type="predicted"/>
<dbReference type="RefSeq" id="WP_133767889.1">
    <property type="nucleotide sequence ID" value="NZ_SNZR01000004.1"/>
</dbReference>